<evidence type="ECO:0000313" key="2">
    <source>
        <dbReference type="EMBL" id="QBZ92933.1"/>
    </source>
</evidence>
<gene>
    <name evidence="2" type="ORF">EPZ47_30035</name>
</gene>
<protein>
    <recommendedName>
        <fullName evidence="4">Sigma-70, region 4</fullName>
    </recommendedName>
</protein>
<keyword evidence="2" id="KW-0614">Plasmid</keyword>
<dbReference type="RefSeq" id="WP_135848110.1">
    <property type="nucleotide sequence ID" value="NZ_CP035089.1"/>
</dbReference>
<dbReference type="Proteomes" id="UP000296468">
    <property type="component" value="Plasmid p11K1"/>
</dbReference>
<name>A0A4P7PRR6_9PSED</name>
<evidence type="ECO:0008006" key="4">
    <source>
        <dbReference type="Google" id="ProtNLM"/>
    </source>
</evidence>
<dbReference type="AlphaFoldDB" id="A0A4P7PRR6"/>
<reference evidence="2 3" key="1">
    <citation type="journal article" date="2019" name="Front. Microbiol.">
        <title>In silico and Genetic Analyses of Cyclic Lipopeptide Synthetic Gene Clusters in Pseudomonas sp. 11K1.</title>
        <authorList>
            <person name="Zhao H."/>
            <person name="Liu Y.P."/>
            <person name="Zhang L.Q."/>
        </authorList>
    </citation>
    <scope>NUCLEOTIDE SEQUENCE [LARGE SCALE GENOMIC DNA]</scope>
    <source>
        <strain evidence="2 3">11K1</strain>
        <plasmid evidence="3">p11k1</plasmid>
    </source>
</reference>
<evidence type="ECO:0000256" key="1">
    <source>
        <dbReference type="SAM" id="Coils"/>
    </source>
</evidence>
<evidence type="ECO:0000313" key="3">
    <source>
        <dbReference type="Proteomes" id="UP000296468"/>
    </source>
</evidence>
<organism evidence="2 3">
    <name type="scientific">Pseudomonas viciae</name>
    <dbReference type="NCBI Taxonomy" id="2505979"/>
    <lineage>
        <taxon>Bacteria</taxon>
        <taxon>Pseudomonadati</taxon>
        <taxon>Pseudomonadota</taxon>
        <taxon>Gammaproteobacteria</taxon>
        <taxon>Pseudomonadales</taxon>
        <taxon>Pseudomonadaceae</taxon>
        <taxon>Pseudomonas</taxon>
    </lineage>
</organism>
<keyword evidence="1" id="KW-0175">Coiled coil</keyword>
<dbReference type="EMBL" id="CP035089">
    <property type="protein sequence ID" value="QBZ92933.1"/>
    <property type="molecule type" value="Genomic_DNA"/>
</dbReference>
<dbReference type="KEGG" id="pvk:EPZ47_30035"/>
<geneLocation type="plasmid" evidence="3">
    <name>p11k1</name>
</geneLocation>
<sequence length="89" mass="9962">MPRPPRNHLHDAMASLAKAQEQQQKTIDQHSKILQSQGQDIANLEAQVKDMRNNAIRAEVNSGVPTKVVAERYNVSPSRVSQIAPRRPN</sequence>
<dbReference type="OrthoDB" id="9855616at2"/>
<feature type="coiled-coil region" evidence="1">
    <location>
        <begin position="27"/>
        <end position="61"/>
    </location>
</feature>
<proteinExistence type="predicted"/>
<accession>A0A4P7PRR6</accession>